<gene>
    <name evidence="9" type="ORF">AMORRO_LOCUS10640</name>
</gene>
<keyword evidence="4" id="KW-0554">One-carbon metabolism</keyword>
<comment type="caution">
    <text evidence="9">The sequence shown here is derived from an EMBL/GenBank/DDBJ whole genome shotgun (WGS) entry which is preliminary data.</text>
</comment>
<dbReference type="GO" id="GO:0006730">
    <property type="term" value="P:one-carbon metabolic process"/>
    <property type="evidence" value="ECO:0007669"/>
    <property type="project" value="UniProtKB-KW"/>
</dbReference>
<evidence type="ECO:0000313" key="10">
    <source>
        <dbReference type="Proteomes" id="UP000789342"/>
    </source>
</evidence>
<dbReference type="GO" id="GO:0046654">
    <property type="term" value="P:tetrahydrofolate biosynthetic process"/>
    <property type="evidence" value="ECO:0007669"/>
    <property type="project" value="InterPro"/>
</dbReference>
<name>A0A9N9ECG1_9GLOM</name>
<dbReference type="PROSITE" id="PS00075">
    <property type="entry name" value="DHFR_1"/>
    <property type="match status" value="1"/>
</dbReference>
<dbReference type="GO" id="GO:0004146">
    <property type="term" value="F:dihydrofolate reductase activity"/>
    <property type="evidence" value="ECO:0007669"/>
    <property type="project" value="UniProtKB-EC"/>
</dbReference>
<comment type="similarity">
    <text evidence="7">Belongs to the dihydrofolate reductase family.</text>
</comment>
<evidence type="ECO:0000313" key="9">
    <source>
        <dbReference type="EMBL" id="CAG8666520.1"/>
    </source>
</evidence>
<keyword evidence="10" id="KW-1185">Reference proteome</keyword>
<dbReference type="SUPFAM" id="SSF53597">
    <property type="entry name" value="Dihydrofolate reductase-like"/>
    <property type="match status" value="1"/>
</dbReference>
<accession>A0A9N9ECG1</accession>
<protein>
    <recommendedName>
        <fullName evidence="3">Dihydrofolate reductase</fullName>
        <ecNumber evidence="2">1.5.1.3</ecNumber>
    </recommendedName>
</protein>
<dbReference type="Pfam" id="PF00186">
    <property type="entry name" value="DHFR_1"/>
    <property type="match status" value="1"/>
</dbReference>
<dbReference type="AlphaFoldDB" id="A0A9N9ECG1"/>
<keyword evidence="5" id="KW-0521">NADP</keyword>
<evidence type="ECO:0000256" key="4">
    <source>
        <dbReference type="ARBA" id="ARBA00022563"/>
    </source>
</evidence>
<dbReference type="GO" id="GO:0046452">
    <property type="term" value="P:dihydrofolate metabolic process"/>
    <property type="evidence" value="ECO:0007669"/>
    <property type="project" value="TreeGrafter"/>
</dbReference>
<keyword evidence="6" id="KW-0560">Oxidoreductase</keyword>
<reference evidence="9" key="1">
    <citation type="submission" date="2021-06" db="EMBL/GenBank/DDBJ databases">
        <authorList>
            <person name="Kallberg Y."/>
            <person name="Tangrot J."/>
            <person name="Rosling A."/>
        </authorList>
    </citation>
    <scope>NUCLEOTIDE SEQUENCE</scope>
    <source>
        <strain evidence="9">CL551</strain>
    </source>
</reference>
<dbReference type="GO" id="GO:0050661">
    <property type="term" value="F:NADP binding"/>
    <property type="evidence" value="ECO:0007669"/>
    <property type="project" value="InterPro"/>
</dbReference>
<evidence type="ECO:0000256" key="6">
    <source>
        <dbReference type="ARBA" id="ARBA00023002"/>
    </source>
</evidence>
<proteinExistence type="inferred from homology"/>
<evidence type="ECO:0000256" key="3">
    <source>
        <dbReference type="ARBA" id="ARBA00018886"/>
    </source>
</evidence>
<evidence type="ECO:0000256" key="1">
    <source>
        <dbReference type="ARBA" id="ARBA00004903"/>
    </source>
</evidence>
<evidence type="ECO:0000256" key="7">
    <source>
        <dbReference type="RuleBase" id="RU004474"/>
    </source>
</evidence>
<dbReference type="Proteomes" id="UP000789342">
    <property type="component" value="Unassembled WGS sequence"/>
</dbReference>
<dbReference type="PROSITE" id="PS51330">
    <property type="entry name" value="DHFR_2"/>
    <property type="match status" value="1"/>
</dbReference>
<dbReference type="CDD" id="cd00209">
    <property type="entry name" value="DHFR"/>
    <property type="match status" value="1"/>
</dbReference>
<dbReference type="InterPro" id="IPR024072">
    <property type="entry name" value="DHFR-like_dom_sf"/>
</dbReference>
<dbReference type="EC" id="1.5.1.3" evidence="2"/>
<organism evidence="9 10">
    <name type="scientific">Acaulospora morrowiae</name>
    <dbReference type="NCBI Taxonomy" id="94023"/>
    <lineage>
        <taxon>Eukaryota</taxon>
        <taxon>Fungi</taxon>
        <taxon>Fungi incertae sedis</taxon>
        <taxon>Mucoromycota</taxon>
        <taxon>Glomeromycotina</taxon>
        <taxon>Glomeromycetes</taxon>
        <taxon>Diversisporales</taxon>
        <taxon>Acaulosporaceae</taxon>
        <taxon>Acaulospora</taxon>
    </lineage>
</organism>
<dbReference type="InterPro" id="IPR017925">
    <property type="entry name" value="DHFR_CS"/>
</dbReference>
<dbReference type="Gene3D" id="3.40.430.10">
    <property type="entry name" value="Dihydrofolate Reductase, subunit A"/>
    <property type="match status" value="1"/>
</dbReference>
<evidence type="ECO:0000256" key="2">
    <source>
        <dbReference type="ARBA" id="ARBA00012856"/>
    </source>
</evidence>
<dbReference type="PANTHER" id="PTHR48069">
    <property type="entry name" value="DIHYDROFOLATE REDUCTASE"/>
    <property type="match status" value="1"/>
</dbReference>
<dbReference type="PANTHER" id="PTHR48069:SF3">
    <property type="entry name" value="DIHYDROFOLATE REDUCTASE"/>
    <property type="match status" value="1"/>
</dbReference>
<dbReference type="InterPro" id="IPR001796">
    <property type="entry name" value="DHFR_dom"/>
</dbReference>
<dbReference type="EMBL" id="CAJVPV010011992">
    <property type="protein sequence ID" value="CAG8666520.1"/>
    <property type="molecule type" value="Genomic_DNA"/>
</dbReference>
<dbReference type="OrthoDB" id="414698at2759"/>
<dbReference type="InterPro" id="IPR012259">
    <property type="entry name" value="DHFR"/>
</dbReference>
<dbReference type="GO" id="GO:0046655">
    <property type="term" value="P:folic acid metabolic process"/>
    <property type="evidence" value="ECO:0007669"/>
    <property type="project" value="TreeGrafter"/>
</dbReference>
<evidence type="ECO:0000256" key="5">
    <source>
        <dbReference type="ARBA" id="ARBA00022857"/>
    </source>
</evidence>
<feature type="domain" description="DHFR" evidence="8">
    <location>
        <begin position="8"/>
        <end position="215"/>
    </location>
</feature>
<dbReference type="PRINTS" id="PR00070">
    <property type="entry name" value="DHFR"/>
</dbReference>
<comment type="pathway">
    <text evidence="1">Cofactor biosynthesis; tetrahydrofolate biosynthesis; 5,6,7,8-tetrahydrofolate from 7,8-dihydrofolate: step 1/1.</text>
</comment>
<sequence length="216" mass="24778">MSLLAPPNFALIAAACNNWGIGINNKLPWKLEREMGYFERVTKHVVPIPKDKDDSSSSDVQATILDQKSQNVVIMGRKTWESIPSKYRPLKDRLNVVISRSMVKDESVSGNGTYLIYSTLDDAIKDIVNKPSISRIFIMGGSFVYKEAIESPLCKYILLTRVYKDFNCDTFFPEIDESVYRLTTHEELENFVGEKVPKGRQLENGIEYEFTMYERK</sequence>
<dbReference type="GO" id="GO:0005739">
    <property type="term" value="C:mitochondrion"/>
    <property type="evidence" value="ECO:0007669"/>
    <property type="project" value="TreeGrafter"/>
</dbReference>
<evidence type="ECO:0000259" key="8">
    <source>
        <dbReference type="PROSITE" id="PS51330"/>
    </source>
</evidence>